<sequence length="64" mass="7546">MENPFYLKLTSCNFNQYKHWQNVAVLWAPVYSFPVYAAAVFLLKYYSDTQSQYIRAAQFIAVIL</sequence>
<dbReference type="AlphaFoldDB" id="E3NF69"/>
<evidence type="ECO:0000313" key="2">
    <source>
        <dbReference type="EMBL" id="EFO95984.1"/>
    </source>
</evidence>
<dbReference type="InParanoid" id="E3NF69"/>
<evidence type="ECO:0000256" key="1">
    <source>
        <dbReference type="SAM" id="Phobius"/>
    </source>
</evidence>
<dbReference type="EMBL" id="DS268632">
    <property type="protein sequence ID" value="EFO95984.1"/>
    <property type="molecule type" value="Genomic_DNA"/>
</dbReference>
<proteinExistence type="predicted"/>
<reference evidence="2" key="1">
    <citation type="submission" date="2007-07" db="EMBL/GenBank/DDBJ databases">
        <title>PCAP assembly of the Caenorhabditis remanei genome.</title>
        <authorList>
            <consortium name="The Caenorhabditis remanei Sequencing Consortium"/>
            <person name="Wilson R.K."/>
        </authorList>
    </citation>
    <scope>NUCLEOTIDE SEQUENCE [LARGE SCALE GENOMIC DNA]</scope>
    <source>
        <strain evidence="2">PB4641</strain>
    </source>
</reference>
<organism evidence="3">
    <name type="scientific">Caenorhabditis remanei</name>
    <name type="common">Caenorhabditis vulgaris</name>
    <dbReference type="NCBI Taxonomy" id="31234"/>
    <lineage>
        <taxon>Eukaryota</taxon>
        <taxon>Metazoa</taxon>
        <taxon>Ecdysozoa</taxon>
        <taxon>Nematoda</taxon>
        <taxon>Chromadorea</taxon>
        <taxon>Rhabditida</taxon>
        <taxon>Rhabditina</taxon>
        <taxon>Rhabditomorpha</taxon>
        <taxon>Rhabditoidea</taxon>
        <taxon>Rhabditidae</taxon>
        <taxon>Peloderinae</taxon>
        <taxon>Caenorhabditis</taxon>
    </lineage>
</organism>
<name>E3NF69_CAERE</name>
<keyword evidence="1" id="KW-0812">Transmembrane</keyword>
<feature type="transmembrane region" description="Helical" evidence="1">
    <location>
        <begin position="24"/>
        <end position="46"/>
    </location>
</feature>
<evidence type="ECO:0000313" key="3">
    <source>
        <dbReference type="Proteomes" id="UP000008281"/>
    </source>
</evidence>
<dbReference type="Proteomes" id="UP000008281">
    <property type="component" value="Unassembled WGS sequence"/>
</dbReference>
<keyword evidence="1" id="KW-1133">Transmembrane helix</keyword>
<keyword evidence="3" id="KW-1185">Reference proteome</keyword>
<protein>
    <submittedName>
        <fullName evidence="2">Uncharacterized protein</fullName>
    </submittedName>
</protein>
<gene>
    <name evidence="2" type="ORF">CRE_16438</name>
</gene>
<dbReference type="HOGENOM" id="CLU_2869725_0_0_1"/>
<accession>E3NF69</accession>
<keyword evidence="1" id="KW-0472">Membrane</keyword>